<keyword evidence="2" id="KW-0521">NADP</keyword>
<keyword evidence="3" id="KW-0560">Oxidoreductase</keyword>
<evidence type="ECO:0000256" key="2">
    <source>
        <dbReference type="ARBA" id="ARBA00022857"/>
    </source>
</evidence>
<evidence type="ECO:0000313" key="5">
    <source>
        <dbReference type="Proteomes" id="UP001217754"/>
    </source>
</evidence>
<dbReference type="PANTHER" id="PTHR24322:SF736">
    <property type="entry name" value="RETINOL DEHYDROGENASE 10"/>
    <property type="match status" value="1"/>
</dbReference>
<dbReference type="EMBL" id="CP119960">
    <property type="protein sequence ID" value="WFD39048.1"/>
    <property type="molecule type" value="Genomic_DNA"/>
</dbReference>
<dbReference type="GeneID" id="85225667"/>
<dbReference type="GO" id="GO:0016616">
    <property type="term" value="F:oxidoreductase activity, acting on the CH-OH group of donors, NAD or NADP as acceptor"/>
    <property type="evidence" value="ECO:0007669"/>
    <property type="project" value="TreeGrafter"/>
</dbReference>
<dbReference type="PROSITE" id="PS00061">
    <property type="entry name" value="ADH_SHORT"/>
    <property type="match status" value="1"/>
</dbReference>
<protein>
    <recommendedName>
        <fullName evidence="6">NAD(P)-binding protein</fullName>
    </recommendedName>
</protein>
<dbReference type="InterPro" id="IPR020904">
    <property type="entry name" value="Sc_DH/Rdtase_CS"/>
</dbReference>
<dbReference type="Pfam" id="PF00106">
    <property type="entry name" value="adh_short"/>
    <property type="match status" value="1"/>
</dbReference>
<dbReference type="Gene3D" id="3.40.50.720">
    <property type="entry name" value="NAD(P)-binding Rossmann-like Domain"/>
    <property type="match status" value="1"/>
</dbReference>
<dbReference type="PANTHER" id="PTHR24322">
    <property type="entry name" value="PKSB"/>
    <property type="match status" value="1"/>
</dbReference>
<accession>A0AAF0EXM1</accession>
<evidence type="ECO:0000256" key="1">
    <source>
        <dbReference type="ARBA" id="ARBA00006484"/>
    </source>
</evidence>
<keyword evidence="5" id="KW-1185">Reference proteome</keyword>
<dbReference type="InterPro" id="IPR002347">
    <property type="entry name" value="SDR_fam"/>
</dbReference>
<dbReference type="PRINTS" id="PR00081">
    <property type="entry name" value="GDHRDH"/>
</dbReference>
<proteinExistence type="inferred from homology"/>
<dbReference type="AlphaFoldDB" id="A0AAF0EXM1"/>
<evidence type="ECO:0008006" key="6">
    <source>
        <dbReference type="Google" id="ProtNLM"/>
    </source>
</evidence>
<dbReference type="SUPFAM" id="SSF51735">
    <property type="entry name" value="NAD(P)-binding Rossmann-fold domains"/>
    <property type="match status" value="1"/>
</dbReference>
<comment type="similarity">
    <text evidence="1">Belongs to the short-chain dehydrogenases/reductases (SDR) family.</text>
</comment>
<organism evidence="4 5">
    <name type="scientific">Malassezia japonica</name>
    <dbReference type="NCBI Taxonomy" id="223818"/>
    <lineage>
        <taxon>Eukaryota</taxon>
        <taxon>Fungi</taxon>
        <taxon>Dikarya</taxon>
        <taxon>Basidiomycota</taxon>
        <taxon>Ustilaginomycotina</taxon>
        <taxon>Malasseziomycetes</taxon>
        <taxon>Malasseziales</taxon>
        <taxon>Malasseziaceae</taxon>
        <taxon>Malassezia</taxon>
    </lineage>
</organism>
<dbReference type="Proteomes" id="UP001217754">
    <property type="component" value="Chromosome 3"/>
</dbReference>
<dbReference type="InterPro" id="IPR036291">
    <property type="entry name" value="NAD(P)-bd_dom_sf"/>
</dbReference>
<dbReference type="RefSeq" id="XP_060121945.1">
    <property type="nucleotide sequence ID" value="XM_060265962.1"/>
</dbReference>
<reference evidence="4" key="1">
    <citation type="submission" date="2023-03" db="EMBL/GenBank/DDBJ databases">
        <title>Mating type loci evolution in Malassezia.</title>
        <authorList>
            <person name="Coelho M.A."/>
        </authorList>
    </citation>
    <scope>NUCLEOTIDE SEQUENCE</scope>
    <source>
        <strain evidence="4">CBS 9431</strain>
    </source>
</reference>
<sequence>MSSSANFREPFSVDTVIRALDKVPFSPPFLVILPVLALFLDRRGESVQDVISNLPTFAAWKELLFDRYKWFGRAMIFIALKMLSRCLSRRAANNGVPKADPPNWKKDVLVITGGSAGIGKDIVELLSRRYQARIAVLDIAPPTYVAAKEGDPPILWIKTDVTKREAIAAANKKIIETFGEPPSFVVSCAGIAIGGPLLTISPESVMKTIQINAIANIHMAQEFVPNMVKQNHGHYVTVASSASYFTPANLSSYCMSKAATLAFHEELRTELRVLYKAPRVRTSVVTPTKVRTLLGHVLKDNDNKFLNPTLEPIQVATAIVDAINSGLSQAISQPLTTKMLPFVRAMPDWYRALVEWIGNTDQVVTEENIALGLKSGYGKNWSEEDYKAILGEMDTNYNKKSA</sequence>
<gene>
    <name evidence="4" type="ORF">MJAP1_002018</name>
</gene>
<evidence type="ECO:0000256" key="3">
    <source>
        <dbReference type="ARBA" id="ARBA00023002"/>
    </source>
</evidence>
<evidence type="ECO:0000313" key="4">
    <source>
        <dbReference type="EMBL" id="WFD39048.1"/>
    </source>
</evidence>
<name>A0AAF0EXM1_9BASI</name>